<proteinExistence type="inferred from homology"/>
<dbReference type="InterPro" id="IPR002656">
    <property type="entry name" value="Acyl_transf_3_dom"/>
</dbReference>
<evidence type="ECO:0000313" key="9">
    <source>
        <dbReference type="EMBL" id="AEG34119.1"/>
    </source>
</evidence>
<keyword evidence="9" id="KW-0012">Acyltransferase</keyword>
<evidence type="ECO:0000256" key="3">
    <source>
        <dbReference type="ARBA" id="ARBA00022475"/>
    </source>
</evidence>
<dbReference type="GO" id="GO:0016413">
    <property type="term" value="F:O-acetyltransferase activity"/>
    <property type="evidence" value="ECO:0007669"/>
    <property type="project" value="TreeGrafter"/>
</dbReference>
<keyword evidence="4 7" id="KW-0812">Transmembrane</keyword>
<evidence type="ECO:0000259" key="8">
    <source>
        <dbReference type="Pfam" id="PF01757"/>
    </source>
</evidence>
<keyword evidence="5 7" id="KW-1133">Transmembrane helix</keyword>
<feature type="transmembrane region" description="Helical" evidence="7">
    <location>
        <begin position="184"/>
        <end position="206"/>
    </location>
</feature>
<feature type="transmembrane region" description="Helical" evidence="7">
    <location>
        <begin position="162"/>
        <end position="178"/>
    </location>
</feature>
<reference evidence="9 10" key="1">
    <citation type="submission" date="2011-05" db="EMBL/GenBank/DDBJ databases">
        <title>Complete sequence of chromosome of Thermus thermophilus SG0.5JP17-16.</title>
        <authorList>
            <consortium name="US DOE Joint Genome Institute"/>
            <person name="Lucas S."/>
            <person name="Han J."/>
            <person name="Lapidus A."/>
            <person name="Cheng J.-F."/>
            <person name="Goodwin L."/>
            <person name="Pitluck S."/>
            <person name="Peters L."/>
            <person name="Mikhailova N."/>
            <person name="Teshima H."/>
            <person name="Han C."/>
            <person name="Tapia R."/>
            <person name="Land M."/>
            <person name="Hauser L."/>
            <person name="Kyrpides N."/>
            <person name="Ivanova N."/>
            <person name="Pagani I."/>
            <person name="Allgaier M."/>
            <person name="Hugenholtz P."/>
            <person name="Singer S."/>
            <person name="Gladden J."/>
            <person name="Woyke T."/>
        </authorList>
    </citation>
    <scope>NUCLEOTIDE SEQUENCE [LARGE SCALE GENOMIC DNA]</scope>
    <source>
        <strain evidence="9 10">SG0.5JP17-16</strain>
    </source>
</reference>
<keyword evidence="3" id="KW-1003">Cell membrane</keyword>
<feature type="transmembrane region" description="Helical" evidence="7">
    <location>
        <begin position="132"/>
        <end position="150"/>
    </location>
</feature>
<dbReference type="KEGG" id="tts:Ththe16_1724"/>
<dbReference type="GO" id="GO:0009246">
    <property type="term" value="P:enterobacterial common antigen biosynthetic process"/>
    <property type="evidence" value="ECO:0007669"/>
    <property type="project" value="TreeGrafter"/>
</dbReference>
<dbReference type="Proteomes" id="UP000009233">
    <property type="component" value="Chromosome"/>
</dbReference>
<dbReference type="PANTHER" id="PTHR40074">
    <property type="entry name" value="O-ACETYLTRANSFERASE WECH"/>
    <property type="match status" value="1"/>
</dbReference>
<keyword evidence="6 7" id="KW-0472">Membrane</keyword>
<accession>F6DER6</accession>
<comment type="subcellular location">
    <subcellularLocation>
        <location evidence="1">Cell membrane</location>
        <topology evidence="1">Multi-pass membrane protein</topology>
    </subcellularLocation>
</comment>
<dbReference type="PANTHER" id="PTHR40074:SF2">
    <property type="entry name" value="O-ACETYLTRANSFERASE WECH"/>
    <property type="match status" value="1"/>
</dbReference>
<dbReference type="AlphaFoldDB" id="F6DER6"/>
<organism evidence="9 10">
    <name type="scientific">Thermus thermophilus (strain SG0.5JP17-16)</name>
    <dbReference type="NCBI Taxonomy" id="762633"/>
    <lineage>
        <taxon>Bacteria</taxon>
        <taxon>Thermotogati</taxon>
        <taxon>Deinococcota</taxon>
        <taxon>Deinococci</taxon>
        <taxon>Thermales</taxon>
        <taxon>Thermaceae</taxon>
        <taxon>Thermus</taxon>
    </lineage>
</organism>
<feature type="domain" description="Acyltransferase 3" evidence="8">
    <location>
        <begin position="16"/>
        <end position="335"/>
    </location>
</feature>
<comment type="similarity">
    <text evidence="2">Belongs to the acyltransferase 3 family.</text>
</comment>
<sequence>MNLMNLAHNEPVERFPWVEVFRGLAILEVVLHHVTGRFLRELPQGSPEWLLLAGVNRTLHFAVPAFLFMTTLVLGASFYREFRLGRYLRNRALRLLWPYLLWSGIYLLFRYWDTGVFQPERLLHQLLWGKAYFHLYFLVVALELALLLPLFRPFLLRRPHGVWFLLLGAGGTLALYFLNRAYRFLPYPGSFVLWYLPAIALGLYLASRLEHLSRLLRLWPGVLGLTGLALALYLPLALRALQGQPVNTFHYQALHWVYTTGMAFLLLALARFLAGTRLGAPLAFLGRYSLQIYLVHPMVIRLLERFPGFPEPLGAKPAFLIYGLLALGVPLLLAWFVVRVRISVALFGR</sequence>
<dbReference type="PATRIC" id="fig|762633.3.peg.1713"/>
<dbReference type="EMBL" id="CP002777">
    <property type="protein sequence ID" value="AEG34119.1"/>
    <property type="molecule type" value="Genomic_DNA"/>
</dbReference>
<dbReference type="RefSeq" id="WP_014510806.1">
    <property type="nucleotide sequence ID" value="NC_017272.1"/>
</dbReference>
<dbReference type="GO" id="GO:0005886">
    <property type="term" value="C:plasma membrane"/>
    <property type="evidence" value="ECO:0007669"/>
    <property type="project" value="UniProtKB-SubCell"/>
</dbReference>
<gene>
    <name evidence="9" type="ordered locus">Ththe16_1724</name>
</gene>
<keyword evidence="9" id="KW-0808">Transferase</keyword>
<evidence type="ECO:0000256" key="5">
    <source>
        <dbReference type="ARBA" id="ARBA00022989"/>
    </source>
</evidence>
<evidence type="ECO:0000256" key="7">
    <source>
        <dbReference type="SAM" id="Phobius"/>
    </source>
</evidence>
<feature type="transmembrane region" description="Helical" evidence="7">
    <location>
        <begin position="256"/>
        <end position="274"/>
    </location>
</feature>
<name>F6DER6_THETG</name>
<evidence type="ECO:0000256" key="4">
    <source>
        <dbReference type="ARBA" id="ARBA00022692"/>
    </source>
</evidence>
<feature type="transmembrane region" description="Helical" evidence="7">
    <location>
        <begin position="319"/>
        <end position="338"/>
    </location>
</feature>
<feature type="transmembrane region" description="Helical" evidence="7">
    <location>
        <begin position="281"/>
        <end position="299"/>
    </location>
</feature>
<evidence type="ECO:0000256" key="1">
    <source>
        <dbReference type="ARBA" id="ARBA00004651"/>
    </source>
</evidence>
<dbReference type="Pfam" id="PF01757">
    <property type="entry name" value="Acyl_transf_3"/>
    <property type="match status" value="1"/>
</dbReference>
<feature type="transmembrane region" description="Helical" evidence="7">
    <location>
        <begin position="59"/>
        <end position="80"/>
    </location>
</feature>
<feature type="transmembrane region" description="Helical" evidence="7">
    <location>
        <begin position="92"/>
        <end position="112"/>
    </location>
</feature>
<evidence type="ECO:0000313" key="10">
    <source>
        <dbReference type="Proteomes" id="UP000009233"/>
    </source>
</evidence>
<protein>
    <submittedName>
        <fullName evidence="9">Acyltransferase 3</fullName>
    </submittedName>
</protein>
<evidence type="ECO:0000256" key="2">
    <source>
        <dbReference type="ARBA" id="ARBA00007400"/>
    </source>
</evidence>
<feature type="transmembrane region" description="Helical" evidence="7">
    <location>
        <begin position="218"/>
        <end position="236"/>
    </location>
</feature>
<evidence type="ECO:0000256" key="6">
    <source>
        <dbReference type="ARBA" id="ARBA00023136"/>
    </source>
</evidence>
<dbReference type="HOGENOM" id="CLU_047714_1_0_0"/>